<feature type="domain" description="YCII-related" evidence="2">
    <location>
        <begin position="1"/>
        <end position="106"/>
    </location>
</feature>
<dbReference type="PANTHER" id="PTHR35174">
    <property type="entry name" value="BLL7171 PROTEIN-RELATED"/>
    <property type="match status" value="1"/>
</dbReference>
<evidence type="ECO:0000313" key="3">
    <source>
        <dbReference type="EMBL" id="MFB9674735.1"/>
    </source>
</evidence>
<dbReference type="EMBL" id="JBHMBS010000002">
    <property type="protein sequence ID" value="MFB9674735.1"/>
    <property type="molecule type" value="Genomic_DNA"/>
</dbReference>
<dbReference type="RefSeq" id="WP_344742792.1">
    <property type="nucleotide sequence ID" value="NZ_BAAAWW010000007.1"/>
</dbReference>
<protein>
    <submittedName>
        <fullName evidence="3">YciI family protein</fullName>
    </submittedName>
</protein>
<dbReference type="InterPro" id="IPR011008">
    <property type="entry name" value="Dimeric_a/b-barrel"/>
</dbReference>
<sequence>MKYMMLMQAGRQTKDEMPPIDTWPVEDVQAHIRFMHDTNRKLVDTGEFVDAQGLAAPDQVKIVRAGEGGAAVVTDGPFPETKEFLIGYWIIDCDSTERAVDLAAHVSAAPGPGGRPLNLPIELRQVMSGAPEEEL</sequence>
<organism evidence="3 4">
    <name type="scientific">Streptosporangium vulgare</name>
    <dbReference type="NCBI Taxonomy" id="46190"/>
    <lineage>
        <taxon>Bacteria</taxon>
        <taxon>Bacillati</taxon>
        <taxon>Actinomycetota</taxon>
        <taxon>Actinomycetes</taxon>
        <taxon>Streptosporangiales</taxon>
        <taxon>Streptosporangiaceae</taxon>
        <taxon>Streptosporangium</taxon>
    </lineage>
</organism>
<evidence type="ECO:0000313" key="4">
    <source>
        <dbReference type="Proteomes" id="UP001589610"/>
    </source>
</evidence>
<name>A0ABV5T6P5_9ACTN</name>
<dbReference type="Pfam" id="PF03795">
    <property type="entry name" value="YCII"/>
    <property type="match status" value="1"/>
</dbReference>
<proteinExistence type="inferred from homology"/>
<dbReference type="InterPro" id="IPR005545">
    <property type="entry name" value="YCII"/>
</dbReference>
<keyword evidence="4" id="KW-1185">Reference proteome</keyword>
<comment type="similarity">
    <text evidence="1">Belongs to the YciI family.</text>
</comment>
<dbReference type="Gene3D" id="3.30.70.1060">
    <property type="entry name" value="Dimeric alpha+beta barrel"/>
    <property type="match status" value="1"/>
</dbReference>
<accession>A0ABV5T6P5</accession>
<dbReference type="PANTHER" id="PTHR35174:SF3">
    <property type="entry name" value="BLL7171 PROTEIN"/>
    <property type="match status" value="1"/>
</dbReference>
<evidence type="ECO:0000259" key="2">
    <source>
        <dbReference type="Pfam" id="PF03795"/>
    </source>
</evidence>
<comment type="caution">
    <text evidence="3">The sequence shown here is derived from an EMBL/GenBank/DDBJ whole genome shotgun (WGS) entry which is preliminary data.</text>
</comment>
<gene>
    <name evidence="3" type="ORF">ACFFRH_04480</name>
</gene>
<reference evidence="3 4" key="1">
    <citation type="submission" date="2024-09" db="EMBL/GenBank/DDBJ databases">
        <authorList>
            <person name="Sun Q."/>
            <person name="Mori K."/>
        </authorList>
    </citation>
    <scope>NUCLEOTIDE SEQUENCE [LARGE SCALE GENOMIC DNA]</scope>
    <source>
        <strain evidence="3 4">JCM 3028</strain>
    </source>
</reference>
<dbReference type="SUPFAM" id="SSF54909">
    <property type="entry name" value="Dimeric alpha+beta barrel"/>
    <property type="match status" value="1"/>
</dbReference>
<dbReference type="Proteomes" id="UP001589610">
    <property type="component" value="Unassembled WGS sequence"/>
</dbReference>
<evidence type="ECO:0000256" key="1">
    <source>
        <dbReference type="ARBA" id="ARBA00007689"/>
    </source>
</evidence>